<evidence type="ECO:0000313" key="2">
    <source>
        <dbReference type="Proteomes" id="UP000789901"/>
    </source>
</evidence>
<protein>
    <submittedName>
        <fullName evidence="1">34708_t:CDS:1</fullName>
    </submittedName>
</protein>
<dbReference type="InterPro" id="IPR029021">
    <property type="entry name" value="Prot-tyrosine_phosphatase-like"/>
</dbReference>
<dbReference type="PANTHER" id="PTHR31126">
    <property type="entry name" value="TYROSINE-PROTEIN PHOSPHATASE"/>
    <property type="match status" value="1"/>
</dbReference>
<evidence type="ECO:0000313" key="1">
    <source>
        <dbReference type="EMBL" id="CAG8792923.1"/>
    </source>
</evidence>
<dbReference type="Gene3D" id="3.90.190.10">
    <property type="entry name" value="Protein tyrosine phosphatase superfamily"/>
    <property type="match status" value="1"/>
</dbReference>
<dbReference type="Proteomes" id="UP000789901">
    <property type="component" value="Unassembled WGS sequence"/>
</dbReference>
<comment type="caution">
    <text evidence="1">The sequence shown here is derived from an EMBL/GenBank/DDBJ whole genome shotgun (WGS) entry which is preliminary data.</text>
</comment>
<feature type="non-terminal residue" evidence="1">
    <location>
        <position position="103"/>
    </location>
</feature>
<sequence>MAQYMAPRGLTGMYIDLFDVSDEEICKILEIMTDEANLPILIHCKHGKDRTAIILSICGVDDETIVQDYASSQEGLASIHSSIVDDVRKLGLTEEFATVSPDV</sequence>
<feature type="non-terminal residue" evidence="1">
    <location>
        <position position="1"/>
    </location>
</feature>
<proteinExistence type="predicted"/>
<keyword evidence="2" id="KW-1185">Reference proteome</keyword>
<dbReference type="EMBL" id="CAJVQB010019953">
    <property type="protein sequence ID" value="CAG8792923.1"/>
    <property type="molecule type" value="Genomic_DNA"/>
</dbReference>
<organism evidence="1 2">
    <name type="scientific">Gigaspora margarita</name>
    <dbReference type="NCBI Taxonomy" id="4874"/>
    <lineage>
        <taxon>Eukaryota</taxon>
        <taxon>Fungi</taxon>
        <taxon>Fungi incertae sedis</taxon>
        <taxon>Mucoromycota</taxon>
        <taxon>Glomeromycotina</taxon>
        <taxon>Glomeromycetes</taxon>
        <taxon>Diversisporales</taxon>
        <taxon>Gigasporaceae</taxon>
        <taxon>Gigaspora</taxon>
    </lineage>
</organism>
<dbReference type="InterPro" id="IPR026893">
    <property type="entry name" value="Tyr/Ser_Pase_IphP-type"/>
</dbReference>
<name>A0ABN7VQL8_GIGMA</name>
<reference evidence="1 2" key="1">
    <citation type="submission" date="2021-06" db="EMBL/GenBank/DDBJ databases">
        <authorList>
            <person name="Kallberg Y."/>
            <person name="Tangrot J."/>
            <person name="Rosling A."/>
        </authorList>
    </citation>
    <scope>NUCLEOTIDE SEQUENCE [LARGE SCALE GENOMIC DNA]</scope>
    <source>
        <strain evidence="1 2">120-4 pot B 10/14</strain>
    </source>
</reference>
<dbReference type="PANTHER" id="PTHR31126:SF1">
    <property type="entry name" value="TYROSINE SPECIFIC PROTEIN PHOSPHATASES DOMAIN-CONTAINING PROTEIN"/>
    <property type="match status" value="1"/>
</dbReference>
<dbReference type="InterPro" id="IPR016130">
    <property type="entry name" value="Tyr_Pase_AS"/>
</dbReference>
<dbReference type="PROSITE" id="PS00383">
    <property type="entry name" value="TYR_PHOSPHATASE_1"/>
    <property type="match status" value="1"/>
</dbReference>
<dbReference type="Pfam" id="PF13350">
    <property type="entry name" value="Y_phosphatase3"/>
    <property type="match status" value="1"/>
</dbReference>
<accession>A0ABN7VQL8</accession>
<gene>
    <name evidence="1" type="ORF">GMARGA_LOCUS21538</name>
</gene>
<dbReference type="SUPFAM" id="SSF52799">
    <property type="entry name" value="(Phosphotyrosine protein) phosphatases II"/>
    <property type="match status" value="1"/>
</dbReference>